<proteinExistence type="predicted"/>
<keyword evidence="2" id="KW-1185">Reference proteome</keyword>
<organism evidence="1 2">
    <name type="scientific">Eretmocerus hayati</name>
    <dbReference type="NCBI Taxonomy" id="131215"/>
    <lineage>
        <taxon>Eukaryota</taxon>
        <taxon>Metazoa</taxon>
        <taxon>Ecdysozoa</taxon>
        <taxon>Arthropoda</taxon>
        <taxon>Hexapoda</taxon>
        <taxon>Insecta</taxon>
        <taxon>Pterygota</taxon>
        <taxon>Neoptera</taxon>
        <taxon>Endopterygota</taxon>
        <taxon>Hymenoptera</taxon>
        <taxon>Apocrita</taxon>
        <taxon>Proctotrupomorpha</taxon>
        <taxon>Chalcidoidea</taxon>
        <taxon>Aphelinidae</taxon>
        <taxon>Aphelininae</taxon>
        <taxon>Eretmocerus</taxon>
    </lineage>
</organism>
<dbReference type="Proteomes" id="UP001239111">
    <property type="component" value="Chromosome 4"/>
</dbReference>
<sequence>MTYLILFAILLNIIAIHGYTNHNYEEPGPLERYYTDWDYVEVRPGARMFWWLFYTTKSQIKSPYERPLVIWLQGGPGDSGTGFGNFAEIGPLDMNLDPRQYSWAKECNILFIDSPVGTGFSYVDSDDLLAENNSQIAEDLLVLIRSFLDVKPNFRTVPTYIFSESYGAKMASEFALLWYRSRSLVESNLKGLSLGSAYISPSDALDGWAPYLVNQGIIDEFSAREIVQNVEKVKTASMEGRWYDALRSIAPAMKTAFSITGGLDIYNILQENKEYLDAHGNTIYSRVHKDAVEALSTLMNKKIKNFLGIPTNKTWSAENGDVIIALANDFIKPVTNIVECLLNETSLKILTYSGELDLLSNAIGAYKWSEKLSWRYAERWRSSPEVPFIVNNNVEAFYKSYDRFSYFRVLRAGHFTPIDNPAAMLEILKYMIGPENS</sequence>
<evidence type="ECO:0000313" key="1">
    <source>
        <dbReference type="EMBL" id="KAJ8668019.1"/>
    </source>
</evidence>
<accession>A0ACC2NA12</accession>
<gene>
    <name evidence="1" type="ORF">QAD02_009682</name>
</gene>
<protein>
    <submittedName>
        <fullName evidence="1">Uncharacterized protein</fullName>
    </submittedName>
</protein>
<dbReference type="EMBL" id="CM056744">
    <property type="protein sequence ID" value="KAJ8668019.1"/>
    <property type="molecule type" value="Genomic_DNA"/>
</dbReference>
<reference evidence="1" key="1">
    <citation type="submission" date="2023-04" db="EMBL/GenBank/DDBJ databases">
        <title>A chromosome-level genome assembly of the parasitoid wasp Eretmocerus hayati.</title>
        <authorList>
            <person name="Zhong Y."/>
            <person name="Liu S."/>
            <person name="Liu Y."/>
        </authorList>
    </citation>
    <scope>NUCLEOTIDE SEQUENCE</scope>
    <source>
        <strain evidence="1">ZJU_SS_LIU_2023</strain>
    </source>
</reference>
<name>A0ACC2NA12_9HYME</name>
<evidence type="ECO:0000313" key="2">
    <source>
        <dbReference type="Proteomes" id="UP001239111"/>
    </source>
</evidence>
<comment type="caution">
    <text evidence="1">The sequence shown here is derived from an EMBL/GenBank/DDBJ whole genome shotgun (WGS) entry which is preliminary data.</text>
</comment>